<feature type="non-terminal residue" evidence="1">
    <location>
        <position position="312"/>
    </location>
</feature>
<protein>
    <recommendedName>
        <fullName evidence="2">Peptidase M14 carboxypeptidase A domain-containing protein</fullName>
    </recommendedName>
</protein>
<evidence type="ECO:0000313" key="1">
    <source>
        <dbReference type="EMBL" id="SVB86043.1"/>
    </source>
</evidence>
<name>A0A382HH86_9ZZZZ</name>
<reference evidence="1" key="1">
    <citation type="submission" date="2018-05" db="EMBL/GenBank/DDBJ databases">
        <authorList>
            <person name="Lanie J.A."/>
            <person name="Ng W.-L."/>
            <person name="Kazmierczak K.M."/>
            <person name="Andrzejewski T.M."/>
            <person name="Davidsen T.M."/>
            <person name="Wayne K.J."/>
            <person name="Tettelin H."/>
            <person name="Glass J.I."/>
            <person name="Rusch D."/>
            <person name="Podicherti R."/>
            <person name="Tsui H.-C.T."/>
            <person name="Winkler M.E."/>
        </authorList>
    </citation>
    <scope>NUCLEOTIDE SEQUENCE</scope>
</reference>
<evidence type="ECO:0008006" key="2">
    <source>
        <dbReference type="Google" id="ProtNLM"/>
    </source>
</evidence>
<proteinExistence type="predicted"/>
<dbReference type="EMBL" id="UINC01060970">
    <property type="protein sequence ID" value="SVB86043.1"/>
    <property type="molecule type" value="Genomic_DNA"/>
</dbReference>
<organism evidence="1">
    <name type="scientific">marine metagenome</name>
    <dbReference type="NCBI Taxonomy" id="408172"/>
    <lineage>
        <taxon>unclassified sequences</taxon>
        <taxon>metagenomes</taxon>
        <taxon>ecological metagenomes</taxon>
    </lineage>
</organism>
<gene>
    <name evidence="1" type="ORF">METZ01_LOCUS238897</name>
</gene>
<sequence>MKPNVVLSRVWTAILLGLFCADVGVNAQDADLVAAMTDIAALTGEPSVLSAAGLTNEMDRLLTVENTSAMSPADTRRRVVLVAGLDGDRSSADMAVEALRWFKSVADPKIRSKWSISALPFANPGKQQSLSFPPEDGFYNDAAVPETRYVWRWVTYQAPDVVIELRVGPEIDVITGPKSHRSLMDALSNPNNGNGLGDVRTLVVTVPDGAISQILPSVLEDVVERSPLREHLQRRLVREPLAIARLLAERYPGTPGMAYIPSVAWAHTLRLASLVRDPTLRAKVLREVDPWLSGEQPIVGERISFAGLAGTM</sequence>
<accession>A0A382HH86</accession>
<dbReference type="AlphaFoldDB" id="A0A382HH86"/>